<dbReference type="PANTHER" id="PTHR43191">
    <property type="entry name" value="RRNA METHYLTRANSFERASE 3"/>
    <property type="match status" value="1"/>
</dbReference>
<keyword evidence="2 5" id="KW-0489">Methyltransferase</keyword>
<dbReference type="GO" id="GO:0006396">
    <property type="term" value="P:RNA processing"/>
    <property type="evidence" value="ECO:0007669"/>
    <property type="project" value="InterPro"/>
</dbReference>
<dbReference type="EMBL" id="FO117623">
    <property type="protein sequence ID" value="CCG03335.1"/>
    <property type="molecule type" value="Genomic_DNA"/>
</dbReference>
<reference evidence="6" key="2">
    <citation type="submission" date="2012-02" db="EMBL/GenBank/DDBJ databases">
        <title>Complete genome sequence of Blastococcus saxobsidens strain DD2.</title>
        <authorList>
            <person name="Genoscope."/>
        </authorList>
    </citation>
    <scope>NUCLEOTIDE SEQUENCE [LARGE SCALE GENOMIC DNA]</scope>
    <source>
        <strain evidence="6">DD2</strain>
    </source>
</reference>
<dbReference type="GO" id="GO:0003723">
    <property type="term" value="F:RNA binding"/>
    <property type="evidence" value="ECO:0007669"/>
    <property type="project" value="InterPro"/>
</dbReference>
<dbReference type="InterPro" id="IPR051259">
    <property type="entry name" value="rRNA_Methyltransferase"/>
</dbReference>
<dbReference type="AlphaFoldDB" id="H6RWC0"/>
<dbReference type="Gene3D" id="3.30.1330.30">
    <property type="match status" value="1"/>
</dbReference>
<organism evidence="5 6">
    <name type="scientific">Blastococcus saxobsidens (strain DD2)</name>
    <dbReference type="NCBI Taxonomy" id="1146883"/>
    <lineage>
        <taxon>Bacteria</taxon>
        <taxon>Bacillati</taxon>
        <taxon>Actinomycetota</taxon>
        <taxon>Actinomycetes</taxon>
        <taxon>Geodermatophilales</taxon>
        <taxon>Geodermatophilaceae</taxon>
        <taxon>Blastococcus</taxon>
    </lineage>
</organism>
<evidence type="ECO:0000256" key="1">
    <source>
        <dbReference type="ARBA" id="ARBA00007228"/>
    </source>
</evidence>
<dbReference type="GO" id="GO:0005737">
    <property type="term" value="C:cytoplasm"/>
    <property type="evidence" value="ECO:0007669"/>
    <property type="project" value="UniProtKB-ARBA"/>
</dbReference>
<keyword evidence="6" id="KW-1185">Reference proteome</keyword>
<dbReference type="InterPro" id="IPR029064">
    <property type="entry name" value="Ribosomal_eL30-like_sf"/>
</dbReference>
<gene>
    <name evidence="5" type="ordered locus">BLASA_2433</name>
</gene>
<dbReference type="InterPro" id="IPR001537">
    <property type="entry name" value="SpoU_MeTrfase"/>
</dbReference>
<evidence type="ECO:0000256" key="3">
    <source>
        <dbReference type="ARBA" id="ARBA00022679"/>
    </source>
</evidence>
<dbReference type="SMART" id="SM00967">
    <property type="entry name" value="SpoU_sub_bind"/>
    <property type="match status" value="1"/>
</dbReference>
<dbReference type="GO" id="GO:0008173">
    <property type="term" value="F:RNA methyltransferase activity"/>
    <property type="evidence" value="ECO:0007669"/>
    <property type="project" value="InterPro"/>
</dbReference>
<sequence length="273" mass="27399">MATSSSHSAHGDLLTERSGRVAAARKLTRRAGREAAGLFLAEGRQAVVEALVRPDGVREVFATEAAAVGHRDLLAGTTVPVRLVTEKAAAGLSETVTPQGLVAVCTLRDVPAGSLTAAPPRLAVALAELADPGNAGTVLRTADACGAGAVVFGAGSADPYGGKAVRSSAGSLFHVDVVRGAPLEALLPALRAAGVTVLAADGGGEAQLPELADDGRLAGPVLWLFGNEARGVPAELAALADARVRIPMRGRAESLNLAAAAAICLYTTQLAQG</sequence>
<evidence type="ECO:0000313" key="5">
    <source>
        <dbReference type="EMBL" id="CCG03335.1"/>
    </source>
</evidence>
<dbReference type="CDD" id="cd18095">
    <property type="entry name" value="SpoU-like_rRNA-MTase"/>
    <property type="match status" value="1"/>
</dbReference>
<dbReference type="GO" id="GO:0032259">
    <property type="term" value="P:methylation"/>
    <property type="evidence" value="ECO:0007669"/>
    <property type="project" value="UniProtKB-KW"/>
</dbReference>
<reference evidence="5 6" key="1">
    <citation type="journal article" date="2012" name="J. Bacteriol.">
        <title>Genome Sequence of Blastococcus saxobsidens DD2, a Stone-Inhabiting Bacterium.</title>
        <authorList>
            <person name="Chouaia B."/>
            <person name="Crotti E."/>
            <person name="Brusetti L."/>
            <person name="Daffonchio D."/>
            <person name="Essoussi I."/>
            <person name="Nouioui I."/>
            <person name="Sbissi I."/>
            <person name="Ghodhbane-Gtari F."/>
            <person name="Gtari M."/>
            <person name="Vacherie B."/>
            <person name="Barbe V."/>
            <person name="Medigue C."/>
            <person name="Gury J."/>
            <person name="Pujic P."/>
            <person name="Normand P."/>
        </authorList>
    </citation>
    <scope>NUCLEOTIDE SEQUENCE [LARGE SCALE GENOMIC DNA]</scope>
    <source>
        <strain evidence="5 6">DD2</strain>
    </source>
</reference>
<comment type="similarity">
    <text evidence="1">Belongs to the class IV-like SAM-binding methyltransferase superfamily. RNA methyltransferase TrmH family.</text>
</comment>
<protein>
    <submittedName>
        <fullName evidence="5">tRNA/rRNA methyltransferase</fullName>
    </submittedName>
</protein>
<name>H6RWC0_BLASD</name>
<dbReference type="RefSeq" id="WP_014376218.1">
    <property type="nucleotide sequence ID" value="NC_016943.1"/>
</dbReference>
<dbReference type="SUPFAM" id="SSF55315">
    <property type="entry name" value="L30e-like"/>
    <property type="match status" value="1"/>
</dbReference>
<evidence type="ECO:0000256" key="2">
    <source>
        <dbReference type="ARBA" id="ARBA00022603"/>
    </source>
</evidence>
<dbReference type="Pfam" id="PF22435">
    <property type="entry name" value="MRM3-like_sub_bind"/>
    <property type="match status" value="1"/>
</dbReference>
<dbReference type="InterPro" id="IPR029028">
    <property type="entry name" value="Alpha/beta_knot_MTases"/>
</dbReference>
<proteinExistence type="inferred from homology"/>
<dbReference type="SUPFAM" id="SSF75217">
    <property type="entry name" value="alpha/beta knot"/>
    <property type="match status" value="1"/>
</dbReference>
<keyword evidence="3 5" id="KW-0808">Transferase</keyword>
<dbReference type="eggNOG" id="COG0566">
    <property type="taxonomic scope" value="Bacteria"/>
</dbReference>
<dbReference type="OrthoDB" id="9794400at2"/>
<dbReference type="InterPro" id="IPR053888">
    <property type="entry name" value="MRM3-like_sub_bind"/>
</dbReference>
<evidence type="ECO:0000313" key="6">
    <source>
        <dbReference type="Proteomes" id="UP000007517"/>
    </source>
</evidence>
<feature type="domain" description="RNA 2-O ribose methyltransferase substrate binding" evidence="4">
    <location>
        <begin position="40"/>
        <end position="111"/>
    </location>
</feature>
<accession>H6RWC0</accession>
<dbReference type="PANTHER" id="PTHR43191:SF2">
    <property type="entry name" value="RRNA METHYLTRANSFERASE 3, MITOCHONDRIAL"/>
    <property type="match status" value="1"/>
</dbReference>
<dbReference type="Pfam" id="PF00588">
    <property type="entry name" value="SpoU_methylase"/>
    <property type="match status" value="1"/>
</dbReference>
<dbReference type="KEGG" id="bsd:BLASA_2433"/>
<dbReference type="InterPro" id="IPR013123">
    <property type="entry name" value="SpoU_subst-bd"/>
</dbReference>
<dbReference type="STRING" id="1146883.BLASA_2433"/>
<evidence type="ECO:0000259" key="4">
    <source>
        <dbReference type="SMART" id="SM00967"/>
    </source>
</evidence>
<dbReference type="Proteomes" id="UP000007517">
    <property type="component" value="Chromosome"/>
</dbReference>
<dbReference type="InterPro" id="IPR029026">
    <property type="entry name" value="tRNA_m1G_MTases_N"/>
</dbReference>
<dbReference type="Gene3D" id="3.40.1280.10">
    <property type="match status" value="1"/>
</dbReference>
<dbReference type="HOGENOM" id="CLU_021322_3_1_11"/>